<name>A0A0A9ENQ3_ARUDO</name>
<organism evidence="1">
    <name type="scientific">Arundo donax</name>
    <name type="common">Giant reed</name>
    <name type="synonym">Donax arundinaceus</name>
    <dbReference type="NCBI Taxonomy" id="35708"/>
    <lineage>
        <taxon>Eukaryota</taxon>
        <taxon>Viridiplantae</taxon>
        <taxon>Streptophyta</taxon>
        <taxon>Embryophyta</taxon>
        <taxon>Tracheophyta</taxon>
        <taxon>Spermatophyta</taxon>
        <taxon>Magnoliopsida</taxon>
        <taxon>Liliopsida</taxon>
        <taxon>Poales</taxon>
        <taxon>Poaceae</taxon>
        <taxon>PACMAD clade</taxon>
        <taxon>Arundinoideae</taxon>
        <taxon>Arundineae</taxon>
        <taxon>Arundo</taxon>
    </lineage>
</organism>
<dbReference type="EMBL" id="GBRH01196154">
    <property type="protein sequence ID" value="JAE01742.1"/>
    <property type="molecule type" value="Transcribed_RNA"/>
</dbReference>
<protein>
    <submittedName>
        <fullName evidence="1">Uncharacterized protein</fullName>
    </submittedName>
</protein>
<reference evidence="1" key="2">
    <citation type="journal article" date="2015" name="Data Brief">
        <title>Shoot transcriptome of the giant reed, Arundo donax.</title>
        <authorList>
            <person name="Barrero R.A."/>
            <person name="Guerrero F.D."/>
            <person name="Moolhuijzen P."/>
            <person name="Goolsby J.A."/>
            <person name="Tidwell J."/>
            <person name="Bellgard S.E."/>
            <person name="Bellgard M.I."/>
        </authorList>
    </citation>
    <scope>NUCLEOTIDE SEQUENCE</scope>
    <source>
        <tissue evidence="1">Shoot tissue taken approximately 20 cm above the soil surface</tissue>
    </source>
</reference>
<accession>A0A0A9ENQ3</accession>
<proteinExistence type="predicted"/>
<dbReference type="AlphaFoldDB" id="A0A0A9ENQ3"/>
<sequence length="20" mass="2106">MVLAPVPIVCHINLCISGII</sequence>
<reference evidence="1" key="1">
    <citation type="submission" date="2014-09" db="EMBL/GenBank/DDBJ databases">
        <authorList>
            <person name="Magalhaes I.L.F."/>
            <person name="Oliveira U."/>
            <person name="Santos F.R."/>
            <person name="Vidigal T.H.D.A."/>
            <person name="Brescovit A.D."/>
            <person name="Santos A.J."/>
        </authorList>
    </citation>
    <scope>NUCLEOTIDE SEQUENCE</scope>
    <source>
        <tissue evidence="1">Shoot tissue taken approximately 20 cm above the soil surface</tissue>
    </source>
</reference>
<evidence type="ECO:0000313" key="1">
    <source>
        <dbReference type="EMBL" id="JAE01742.1"/>
    </source>
</evidence>